<proteinExistence type="predicted"/>
<name>A0A9D4MYX5_DREPO</name>
<evidence type="ECO:0000313" key="1">
    <source>
        <dbReference type="EMBL" id="KAH3883722.1"/>
    </source>
</evidence>
<dbReference type="EMBL" id="JAIWYP010000001">
    <property type="protein sequence ID" value="KAH3883722.1"/>
    <property type="molecule type" value="Genomic_DNA"/>
</dbReference>
<keyword evidence="2" id="KW-1185">Reference proteome</keyword>
<sequence>MPPPPPPPRKTGRIVELHQESLEKYCTKNVTSRENVPHPIGIVFQRTIPIFKLSRAIIKTNILTEFHKVWIINVTSRVLTMTYARLLLDCTINVTSRAITKIYNIFELDEDSIGTHVLTKFHEDWIINVASRMLTI</sequence>
<accession>A0A9D4MYX5</accession>
<evidence type="ECO:0000313" key="2">
    <source>
        <dbReference type="Proteomes" id="UP000828390"/>
    </source>
</evidence>
<gene>
    <name evidence="1" type="ORF">DPMN_007688</name>
</gene>
<organism evidence="1 2">
    <name type="scientific">Dreissena polymorpha</name>
    <name type="common">Zebra mussel</name>
    <name type="synonym">Mytilus polymorpha</name>
    <dbReference type="NCBI Taxonomy" id="45954"/>
    <lineage>
        <taxon>Eukaryota</taxon>
        <taxon>Metazoa</taxon>
        <taxon>Spiralia</taxon>
        <taxon>Lophotrochozoa</taxon>
        <taxon>Mollusca</taxon>
        <taxon>Bivalvia</taxon>
        <taxon>Autobranchia</taxon>
        <taxon>Heteroconchia</taxon>
        <taxon>Euheterodonta</taxon>
        <taxon>Imparidentia</taxon>
        <taxon>Neoheterodontei</taxon>
        <taxon>Myida</taxon>
        <taxon>Dreissenoidea</taxon>
        <taxon>Dreissenidae</taxon>
        <taxon>Dreissena</taxon>
    </lineage>
</organism>
<dbReference type="Proteomes" id="UP000828390">
    <property type="component" value="Unassembled WGS sequence"/>
</dbReference>
<protein>
    <submittedName>
        <fullName evidence="1">Uncharacterized protein</fullName>
    </submittedName>
</protein>
<comment type="caution">
    <text evidence="1">The sequence shown here is derived from an EMBL/GenBank/DDBJ whole genome shotgun (WGS) entry which is preliminary data.</text>
</comment>
<reference evidence="1" key="1">
    <citation type="journal article" date="2019" name="bioRxiv">
        <title>The Genome of the Zebra Mussel, Dreissena polymorpha: A Resource for Invasive Species Research.</title>
        <authorList>
            <person name="McCartney M.A."/>
            <person name="Auch B."/>
            <person name="Kono T."/>
            <person name="Mallez S."/>
            <person name="Zhang Y."/>
            <person name="Obille A."/>
            <person name="Becker A."/>
            <person name="Abrahante J.E."/>
            <person name="Garbe J."/>
            <person name="Badalamenti J.P."/>
            <person name="Herman A."/>
            <person name="Mangelson H."/>
            <person name="Liachko I."/>
            <person name="Sullivan S."/>
            <person name="Sone E.D."/>
            <person name="Koren S."/>
            <person name="Silverstein K.A.T."/>
            <person name="Beckman K.B."/>
            <person name="Gohl D.M."/>
        </authorList>
    </citation>
    <scope>NUCLEOTIDE SEQUENCE</scope>
    <source>
        <strain evidence="1">Duluth1</strain>
        <tissue evidence="1">Whole animal</tissue>
    </source>
</reference>
<dbReference type="AlphaFoldDB" id="A0A9D4MYX5"/>
<reference evidence="1" key="2">
    <citation type="submission" date="2020-11" db="EMBL/GenBank/DDBJ databases">
        <authorList>
            <person name="McCartney M.A."/>
            <person name="Auch B."/>
            <person name="Kono T."/>
            <person name="Mallez S."/>
            <person name="Becker A."/>
            <person name="Gohl D.M."/>
            <person name="Silverstein K.A.T."/>
            <person name="Koren S."/>
            <person name="Bechman K.B."/>
            <person name="Herman A."/>
            <person name="Abrahante J.E."/>
            <person name="Garbe J."/>
        </authorList>
    </citation>
    <scope>NUCLEOTIDE SEQUENCE</scope>
    <source>
        <strain evidence="1">Duluth1</strain>
        <tissue evidence="1">Whole animal</tissue>
    </source>
</reference>